<accession>A0A6A3WBI4</accession>
<dbReference type="EMBL" id="QXGA01001994">
    <property type="protein sequence ID" value="KAE9105855.1"/>
    <property type="molecule type" value="Genomic_DNA"/>
</dbReference>
<proteinExistence type="predicted"/>
<dbReference type="Proteomes" id="UP000433483">
    <property type="component" value="Unassembled WGS sequence"/>
</dbReference>
<evidence type="ECO:0000313" key="7">
    <source>
        <dbReference type="Proteomes" id="UP000429523"/>
    </source>
</evidence>
<evidence type="ECO:0000313" key="11">
    <source>
        <dbReference type="Proteomes" id="UP000441208"/>
    </source>
</evidence>
<evidence type="ECO:0000313" key="2">
    <source>
        <dbReference type="EMBL" id="KAE8927405.1"/>
    </source>
</evidence>
<evidence type="ECO:0000313" key="3">
    <source>
        <dbReference type="EMBL" id="KAE9083780.1"/>
    </source>
</evidence>
<dbReference type="AlphaFoldDB" id="A0A6A3WBI4"/>
<evidence type="ECO:0000256" key="1">
    <source>
        <dbReference type="SAM" id="MobiDB-lite"/>
    </source>
</evidence>
<name>A0A6A3WBI4_9STRA</name>
<dbReference type="Proteomes" id="UP000440732">
    <property type="component" value="Unassembled WGS sequence"/>
</dbReference>
<dbReference type="EMBL" id="QXFZ01001871">
    <property type="protein sequence ID" value="KAE9083780.1"/>
    <property type="molecule type" value="Genomic_DNA"/>
</dbReference>
<evidence type="ECO:0000313" key="10">
    <source>
        <dbReference type="Proteomes" id="UP000440732"/>
    </source>
</evidence>
<dbReference type="EMBL" id="QXGF01001851">
    <property type="protein sequence ID" value="KAE8927405.1"/>
    <property type="molecule type" value="Genomic_DNA"/>
</dbReference>
<feature type="region of interest" description="Disordered" evidence="1">
    <location>
        <begin position="55"/>
        <end position="75"/>
    </location>
</feature>
<evidence type="ECO:0000313" key="8">
    <source>
        <dbReference type="Proteomes" id="UP000433483"/>
    </source>
</evidence>
<evidence type="ECO:0000313" key="9">
    <source>
        <dbReference type="Proteomes" id="UP000440367"/>
    </source>
</evidence>
<dbReference type="EMBL" id="QXGB01002041">
    <property type="protein sequence ID" value="KAE9182288.1"/>
    <property type="molecule type" value="Genomic_DNA"/>
</dbReference>
<evidence type="ECO:0000313" key="5">
    <source>
        <dbReference type="EMBL" id="KAE9182288.1"/>
    </source>
</evidence>
<evidence type="ECO:0000313" key="4">
    <source>
        <dbReference type="EMBL" id="KAE9105855.1"/>
    </source>
</evidence>
<gene>
    <name evidence="6" type="ORF">PF002_g22544</name>
    <name evidence="5" type="ORF">PF005_g22554</name>
    <name evidence="4" type="ORF">PF006_g21506</name>
    <name evidence="3" type="ORF">PF007_g21771</name>
    <name evidence="2" type="ORF">PF009_g22424</name>
</gene>
<dbReference type="EMBL" id="QXGD01001840">
    <property type="protein sequence ID" value="KAE9198073.1"/>
    <property type="molecule type" value="Genomic_DNA"/>
</dbReference>
<dbReference type="Proteomes" id="UP000429523">
    <property type="component" value="Unassembled WGS sequence"/>
</dbReference>
<evidence type="ECO:0000313" key="6">
    <source>
        <dbReference type="EMBL" id="KAE9198073.1"/>
    </source>
</evidence>
<protein>
    <submittedName>
        <fullName evidence="5">Uncharacterized protein</fullName>
    </submittedName>
</protein>
<organism evidence="5 8">
    <name type="scientific">Phytophthora fragariae</name>
    <dbReference type="NCBI Taxonomy" id="53985"/>
    <lineage>
        <taxon>Eukaryota</taxon>
        <taxon>Sar</taxon>
        <taxon>Stramenopiles</taxon>
        <taxon>Oomycota</taxon>
        <taxon>Peronosporomycetes</taxon>
        <taxon>Peronosporales</taxon>
        <taxon>Peronosporaceae</taxon>
        <taxon>Phytophthora</taxon>
    </lineage>
</organism>
<dbReference type="Proteomes" id="UP000440367">
    <property type="component" value="Unassembled WGS sequence"/>
</dbReference>
<dbReference type="Proteomes" id="UP000441208">
    <property type="component" value="Unassembled WGS sequence"/>
</dbReference>
<reference evidence="7 8" key="1">
    <citation type="submission" date="2018-08" db="EMBL/GenBank/DDBJ databases">
        <title>Genomic investigation of the strawberry pathogen Phytophthora fragariae indicates pathogenicity is determined by transcriptional variation in three key races.</title>
        <authorList>
            <person name="Adams T.M."/>
            <person name="Armitage A.D."/>
            <person name="Sobczyk M.K."/>
            <person name="Bates H.J."/>
            <person name="Dunwell J.M."/>
            <person name="Nellist C.F."/>
            <person name="Harrison R.J."/>
        </authorList>
    </citation>
    <scope>NUCLEOTIDE SEQUENCE [LARGE SCALE GENOMIC DNA]</scope>
    <source>
        <strain evidence="6 9">BC-1</strain>
        <strain evidence="5 8">NOV-27</strain>
        <strain evidence="4 10">NOV-5</strain>
        <strain evidence="3 11">NOV-71</strain>
        <strain evidence="2 7">NOV-9</strain>
    </source>
</reference>
<comment type="caution">
    <text evidence="5">The sequence shown here is derived from an EMBL/GenBank/DDBJ whole genome shotgun (WGS) entry which is preliminary data.</text>
</comment>
<keyword evidence="8" id="KW-1185">Reference proteome</keyword>
<sequence>MNLFIMVSCCPGVNACHQSISSRSSLGCWRDSVDSCRWCWLPSCEVAVGVGSGPAGGDGRLPPEAGPFPTKTCAR</sequence>